<sequence>MGYMANTTPLSRPRWRIFNILAFGERRAKALEEYLDERDEVGDARVNEQDHKLIASVMPGSDEWEVEDAALSAGFPIAESKAPLDSGEGRLEIILLALTVIATALSFLGTYYNVITGDYALLVGAFIVFICGYPILRNAITAVFAGRFGLELLLGMAILAPLPYSYQAAQPLYYASGIVVLISQAANILNRFIEPRFRGLGFFLPSTAMNDKGEWVETVEATLLKVKPGFHVPLDGTVTEGEGLAVPAGSCIGSRVREGSQVTGGSLMMEGGILVKPKEKGEPRLRRAAAALVAARKPIEVLLSYPKSIERALLLVTIMGISFVVVFMFNYAAAVAILIASAPAAALLARPLSLISCYLAASRQGAGFTSHGSIERMSTADAVAFDGLGSVADKASLVDSAPAAGHSADEVKAAVDAYVGDDPTFMDARDTDGYSLLALSDASRAGQVPEDLLAKARAFESQGKLARYAFKGSTLLGVAAFHLSVEDDMKASVERMNKLGINNVMLLSAEPPAISEAVAKKAGIPIVKSRMEDDERLEFIRKVGADGKNVVAAGRGCEISRFAANAAAVTIKEQALGFEGLEDAICASPSDVAGLISLSKNEVKRASEGMSFGFYFNTFAVIAASTTLADVELVLLMVAASLVAIATNCARMYFTRLK</sequence>
<name>D1Z2I8_METPS</name>
<dbReference type="GO" id="GO:0022857">
    <property type="term" value="F:transmembrane transporter activity"/>
    <property type="evidence" value="ECO:0007669"/>
    <property type="project" value="TreeGrafter"/>
</dbReference>
<feature type="transmembrane region" description="Helical" evidence="2">
    <location>
        <begin position="172"/>
        <end position="189"/>
    </location>
</feature>
<evidence type="ECO:0000256" key="2">
    <source>
        <dbReference type="SAM" id="Phobius"/>
    </source>
</evidence>
<dbReference type="Gene3D" id="3.40.50.1000">
    <property type="entry name" value="HAD superfamily/HAD-like"/>
    <property type="match status" value="1"/>
</dbReference>
<dbReference type="eggNOG" id="arCOG01576">
    <property type="taxonomic scope" value="Archaea"/>
</dbReference>
<evidence type="ECO:0008006" key="5">
    <source>
        <dbReference type="Google" id="ProtNLM"/>
    </source>
</evidence>
<feature type="transmembrane region" description="Helical" evidence="2">
    <location>
        <begin position="119"/>
        <end position="136"/>
    </location>
</feature>
<dbReference type="Gene3D" id="3.40.1110.10">
    <property type="entry name" value="Calcium-transporting ATPase, cytoplasmic domain N"/>
    <property type="match status" value="1"/>
</dbReference>
<feature type="transmembrane region" description="Helical" evidence="2">
    <location>
        <begin position="312"/>
        <end position="331"/>
    </location>
</feature>
<dbReference type="GO" id="GO:0016020">
    <property type="term" value="C:membrane"/>
    <property type="evidence" value="ECO:0007669"/>
    <property type="project" value="TreeGrafter"/>
</dbReference>
<reference evidence="3 4" key="2">
    <citation type="journal article" date="2008" name="Int. J. Syst. Evol. Microbiol.">
        <title>Methanocella paludicola gen. nov., sp. nov., a methane-producing archaeon, the first isolate of the lineage 'Rice Cluster I', and proposal of the new archaeal order Methanocellales ord. nov.</title>
        <authorList>
            <person name="Sakai S."/>
            <person name="Imachi H."/>
            <person name="Hanada S."/>
            <person name="Ohashi A."/>
            <person name="Harada H."/>
            <person name="Kamagata Y."/>
        </authorList>
    </citation>
    <scope>NUCLEOTIDE SEQUENCE [LARGE SCALE GENOMIC DNA]</scope>
    <source>
        <strain evidence="4">DSM 17711 / JCM 13418 / NBRC 101707 / SANAE</strain>
    </source>
</reference>
<feature type="transmembrane region" description="Helical" evidence="2">
    <location>
        <begin position="148"/>
        <end position="166"/>
    </location>
</feature>
<dbReference type="GO" id="GO:0000166">
    <property type="term" value="F:nucleotide binding"/>
    <property type="evidence" value="ECO:0007669"/>
    <property type="project" value="InterPro"/>
</dbReference>
<dbReference type="InParanoid" id="D1Z2I8"/>
<feature type="transmembrane region" description="Helical" evidence="2">
    <location>
        <begin position="337"/>
        <end position="361"/>
    </location>
</feature>
<keyword evidence="2" id="KW-0472">Membrane</keyword>
<evidence type="ECO:0000256" key="1">
    <source>
        <dbReference type="ARBA" id="ARBA00006024"/>
    </source>
</evidence>
<keyword evidence="4" id="KW-1185">Reference proteome</keyword>
<comment type="similarity">
    <text evidence="1">Belongs to the cation transport ATPase (P-type) (TC 3.A.3) family. Type IB subfamily.</text>
</comment>
<dbReference type="STRING" id="304371.MCP_2838"/>
<feature type="transmembrane region" description="Helical" evidence="2">
    <location>
        <begin position="609"/>
        <end position="628"/>
    </location>
</feature>
<evidence type="ECO:0000313" key="4">
    <source>
        <dbReference type="Proteomes" id="UP000001882"/>
    </source>
</evidence>
<dbReference type="InterPro" id="IPR051014">
    <property type="entry name" value="Cation_Transport_ATPase_IB"/>
</dbReference>
<dbReference type="AlphaFoldDB" id="D1Z2I8"/>
<dbReference type="PANTHER" id="PTHR48085:SF5">
    <property type="entry name" value="CADMIUM_ZINC-TRANSPORTING ATPASE HMA4-RELATED"/>
    <property type="match status" value="1"/>
</dbReference>
<dbReference type="InterPro" id="IPR023214">
    <property type="entry name" value="HAD_sf"/>
</dbReference>
<proteinExistence type="inferred from homology"/>
<evidence type="ECO:0000313" key="3">
    <source>
        <dbReference type="EMBL" id="BAI62910.1"/>
    </source>
</evidence>
<dbReference type="KEGG" id="mpd:MCP_2838"/>
<dbReference type="InterPro" id="IPR023299">
    <property type="entry name" value="ATPase_P-typ_cyto_dom_N"/>
</dbReference>
<keyword evidence="2" id="KW-1133">Transmembrane helix</keyword>
<protein>
    <recommendedName>
        <fullName evidence="5">Cation-transporting P-type ATPase</fullName>
    </recommendedName>
</protein>
<feature type="transmembrane region" description="Helical" evidence="2">
    <location>
        <begin position="93"/>
        <end position="113"/>
    </location>
</feature>
<dbReference type="EMBL" id="AP011532">
    <property type="protein sequence ID" value="BAI62910.1"/>
    <property type="molecule type" value="Genomic_DNA"/>
</dbReference>
<dbReference type="Proteomes" id="UP000001882">
    <property type="component" value="Chromosome"/>
</dbReference>
<organism evidence="3 4">
    <name type="scientific">Methanocella paludicola (strain DSM 17711 / JCM 13418 / NBRC 101707 / SANAE)</name>
    <dbReference type="NCBI Taxonomy" id="304371"/>
    <lineage>
        <taxon>Archaea</taxon>
        <taxon>Methanobacteriati</taxon>
        <taxon>Methanobacteriota</taxon>
        <taxon>Stenosarchaea group</taxon>
        <taxon>Methanomicrobia</taxon>
        <taxon>Methanocellales</taxon>
        <taxon>Methanocellaceae</taxon>
        <taxon>Methanocella</taxon>
    </lineage>
</organism>
<feature type="transmembrane region" description="Helical" evidence="2">
    <location>
        <begin position="634"/>
        <end position="654"/>
    </location>
</feature>
<accession>D1Z2I8</accession>
<dbReference type="PANTHER" id="PTHR48085">
    <property type="entry name" value="CADMIUM/ZINC-TRANSPORTING ATPASE HMA2-RELATED"/>
    <property type="match status" value="1"/>
</dbReference>
<reference evidence="4" key="3">
    <citation type="journal article" date="2011" name="PLoS ONE">
        <title>Genome sequence of a mesophilic hydrogenotrophic methanogen Methanocella paludicola, the first cultivated representative of the order Methanocellales.</title>
        <authorList>
            <person name="Sakai S."/>
            <person name="Takaki Y."/>
            <person name="Shimamura S."/>
            <person name="Sekine M."/>
            <person name="Tajima T."/>
            <person name="Kosugi H."/>
            <person name="Ichikawa N."/>
            <person name="Tasumi E."/>
            <person name="Hiraki A.T."/>
            <person name="Shimizu A."/>
            <person name="Kato Y."/>
            <person name="Nishiko R."/>
            <person name="Mori K."/>
            <person name="Fujita N."/>
            <person name="Imachi H."/>
            <person name="Takai K."/>
        </authorList>
    </citation>
    <scope>NUCLEOTIDE SEQUENCE [LARGE SCALE GENOMIC DNA]</scope>
    <source>
        <strain evidence="4">DSM 17711 / JCM 13418 / NBRC 101707 / SANAE</strain>
    </source>
</reference>
<reference evidence="3 4" key="1">
    <citation type="journal article" date="2007" name="Appl. Environ. Microbiol.">
        <title>Isolation of key methanogens for global methane emission from rice paddy fields: a novel isolate affiliated with the clone cluster rice cluster I.</title>
        <authorList>
            <person name="Sakai S."/>
            <person name="Imachi H."/>
            <person name="Sekiguchi Y."/>
            <person name="Ohashi A."/>
            <person name="Harada H."/>
            <person name="Kamagata Y."/>
        </authorList>
    </citation>
    <scope>NUCLEOTIDE SEQUENCE [LARGE SCALE GENOMIC DNA]</scope>
    <source>
        <strain evidence="4">DSM 17711 / JCM 13418 / NBRC 101707 / SANAE</strain>
    </source>
</reference>
<gene>
    <name evidence="3" type="ordered locus">MCP_2838</name>
</gene>
<keyword evidence="2" id="KW-0812">Transmembrane</keyword>